<accession>A0A508XC99</accession>
<dbReference type="Proteomes" id="UP000507954">
    <property type="component" value="Unassembled WGS sequence"/>
</dbReference>
<gene>
    <name evidence="1" type="ORF">EMEDMD4_980009</name>
</gene>
<organism evidence="1">
    <name type="scientific">Sinorhizobium medicae</name>
    <dbReference type="NCBI Taxonomy" id="110321"/>
    <lineage>
        <taxon>Bacteria</taxon>
        <taxon>Pseudomonadati</taxon>
        <taxon>Pseudomonadota</taxon>
        <taxon>Alphaproteobacteria</taxon>
        <taxon>Hyphomicrobiales</taxon>
        <taxon>Rhizobiaceae</taxon>
        <taxon>Sinorhizobium/Ensifer group</taxon>
        <taxon>Sinorhizobium</taxon>
    </lineage>
</organism>
<evidence type="ECO:0000313" key="1">
    <source>
        <dbReference type="EMBL" id="VTZ66139.1"/>
    </source>
</evidence>
<reference evidence="1" key="1">
    <citation type="submission" date="2019-06" db="EMBL/GenBank/DDBJ databases">
        <authorList>
            <person name="Le Quere A."/>
            <person name="Colella S."/>
        </authorList>
    </citation>
    <scope>NUCLEOTIDE SEQUENCE</scope>
    <source>
        <strain evidence="1">EmedicaeMD41</strain>
    </source>
</reference>
<protein>
    <submittedName>
        <fullName evidence="1">Uncharacterized protein</fullName>
    </submittedName>
</protein>
<name>A0A508XC99_9HYPH</name>
<dbReference type="AlphaFoldDB" id="A0A508XC99"/>
<proteinExistence type="predicted"/>
<sequence>MRRGRPEAQHRHDNIRSNLFQQWPAAQQALELMQLNGGGGFGAEQGRRKFALIGSDAKLRKLQIAQASS</sequence>
<dbReference type="EMBL" id="CABFNB010000170">
    <property type="protein sequence ID" value="VTZ66139.1"/>
    <property type="molecule type" value="Genomic_DNA"/>
</dbReference>